<evidence type="ECO:0000313" key="2">
    <source>
        <dbReference type="EMBL" id="TRM55842.1"/>
    </source>
</evidence>
<proteinExistence type="predicted"/>
<feature type="region of interest" description="Disordered" evidence="1">
    <location>
        <begin position="270"/>
        <end position="321"/>
    </location>
</feature>
<feature type="compositionally biased region" description="Basic residues" evidence="1">
    <location>
        <begin position="199"/>
        <end position="227"/>
    </location>
</feature>
<feature type="compositionally biased region" description="Basic residues" evidence="1">
    <location>
        <begin position="291"/>
        <end position="321"/>
    </location>
</feature>
<feature type="non-terminal residue" evidence="2">
    <location>
        <position position="321"/>
    </location>
</feature>
<comment type="caution">
    <text evidence="2">The sequence shown here is derived from an EMBL/GenBank/DDBJ whole genome shotgun (WGS) entry which is preliminary data.</text>
</comment>
<keyword evidence="3" id="KW-1185">Reference proteome</keyword>
<sequence length="321" mass="35656">MSISIPSLKVSDPRSAASLICPCWRLYTELRHLSHPSPIALSAEEPSPDAPRARDDSLQSAPSPLELAPSPLEHAPSPYATSITNTPLLTTDNTPVTTDADPLTTDTVTATADAAPLTNYVCQHGNYICTHGNYICTHGKVWHCPPPLPFGSLETQEQLLRRLWLKGQAAQAEAKEKVEKVAAEAEGGKWQPRGERRRERSRRTRKSCRRRSTPPWRHVRRPSRRPRAAGMSPGVIFEIIKQSMAAMEELAEINGADALTAIGGHVDSHRDGACRGRVPRSAMQPRQSSRLTHRRPSSPTHRRPSSPTRRRPSIWMRRSRS</sequence>
<dbReference type="Proteomes" id="UP000320762">
    <property type="component" value="Unassembled WGS sequence"/>
</dbReference>
<dbReference type="AlphaFoldDB" id="A0A550BTI0"/>
<protein>
    <submittedName>
        <fullName evidence="2">Uncharacterized protein</fullName>
    </submittedName>
</protein>
<feature type="compositionally biased region" description="Low complexity" evidence="1">
    <location>
        <begin position="58"/>
        <end position="73"/>
    </location>
</feature>
<feature type="compositionally biased region" description="Basic and acidic residues" evidence="1">
    <location>
        <begin position="183"/>
        <end position="198"/>
    </location>
</feature>
<feature type="region of interest" description="Disordered" evidence="1">
    <location>
        <begin position="183"/>
        <end position="230"/>
    </location>
</feature>
<evidence type="ECO:0000313" key="3">
    <source>
        <dbReference type="Proteomes" id="UP000320762"/>
    </source>
</evidence>
<accession>A0A550BTI0</accession>
<feature type="region of interest" description="Disordered" evidence="1">
    <location>
        <begin position="39"/>
        <end position="102"/>
    </location>
</feature>
<gene>
    <name evidence="2" type="ORF">BD626DRAFT_521913</name>
</gene>
<evidence type="ECO:0000256" key="1">
    <source>
        <dbReference type="SAM" id="MobiDB-lite"/>
    </source>
</evidence>
<reference evidence="2 3" key="1">
    <citation type="journal article" date="2019" name="New Phytol.">
        <title>Comparative genomics reveals unique wood-decay strategies and fruiting body development in the Schizophyllaceae.</title>
        <authorList>
            <person name="Almasi E."/>
            <person name="Sahu N."/>
            <person name="Krizsan K."/>
            <person name="Balint B."/>
            <person name="Kovacs G.M."/>
            <person name="Kiss B."/>
            <person name="Cseklye J."/>
            <person name="Drula E."/>
            <person name="Henrissat B."/>
            <person name="Nagy I."/>
            <person name="Chovatia M."/>
            <person name="Adam C."/>
            <person name="LaButti K."/>
            <person name="Lipzen A."/>
            <person name="Riley R."/>
            <person name="Grigoriev I.V."/>
            <person name="Nagy L.G."/>
        </authorList>
    </citation>
    <scope>NUCLEOTIDE SEQUENCE [LARGE SCALE GENOMIC DNA]</scope>
    <source>
        <strain evidence="2 3">NL-1724</strain>
    </source>
</reference>
<dbReference type="EMBL" id="VDMD01000091">
    <property type="protein sequence ID" value="TRM55842.1"/>
    <property type="molecule type" value="Genomic_DNA"/>
</dbReference>
<name>A0A550BTI0_9AGAR</name>
<feature type="compositionally biased region" description="Low complexity" evidence="1">
    <location>
        <begin position="84"/>
        <end position="102"/>
    </location>
</feature>
<organism evidence="2 3">
    <name type="scientific">Schizophyllum amplum</name>
    <dbReference type="NCBI Taxonomy" id="97359"/>
    <lineage>
        <taxon>Eukaryota</taxon>
        <taxon>Fungi</taxon>
        <taxon>Dikarya</taxon>
        <taxon>Basidiomycota</taxon>
        <taxon>Agaricomycotina</taxon>
        <taxon>Agaricomycetes</taxon>
        <taxon>Agaricomycetidae</taxon>
        <taxon>Agaricales</taxon>
        <taxon>Schizophyllaceae</taxon>
        <taxon>Schizophyllum</taxon>
    </lineage>
</organism>